<evidence type="ECO:0000313" key="3">
    <source>
        <dbReference type="EMBL" id="MEI5688643.1"/>
    </source>
</evidence>
<keyword evidence="4" id="KW-1185">Reference proteome</keyword>
<dbReference type="InterPro" id="IPR036514">
    <property type="entry name" value="SGNH_hydro_sf"/>
</dbReference>
<dbReference type="InterPro" id="IPR051532">
    <property type="entry name" value="Ester_Hydrolysis_Enzymes"/>
</dbReference>
<proteinExistence type="predicted"/>
<dbReference type="EMBL" id="JBBBDM010000011">
    <property type="protein sequence ID" value="MEI5688643.1"/>
    <property type="molecule type" value="Genomic_DNA"/>
</dbReference>
<dbReference type="PANTHER" id="PTHR30383">
    <property type="entry name" value="THIOESTERASE 1/PROTEASE 1/LYSOPHOSPHOLIPASE L1"/>
    <property type="match status" value="1"/>
</dbReference>
<feature type="signal peptide" evidence="1">
    <location>
        <begin position="1"/>
        <end position="42"/>
    </location>
</feature>
<evidence type="ECO:0000256" key="1">
    <source>
        <dbReference type="SAM" id="SignalP"/>
    </source>
</evidence>
<accession>A0ABU8H6T5</accession>
<evidence type="ECO:0000313" key="4">
    <source>
        <dbReference type="Proteomes" id="UP001367771"/>
    </source>
</evidence>
<organism evidence="3 4">
    <name type="scientific">Sphingomonas kyungheensis</name>
    <dbReference type="NCBI Taxonomy" id="1069987"/>
    <lineage>
        <taxon>Bacteria</taxon>
        <taxon>Pseudomonadati</taxon>
        <taxon>Pseudomonadota</taxon>
        <taxon>Alphaproteobacteria</taxon>
        <taxon>Sphingomonadales</taxon>
        <taxon>Sphingomonadaceae</taxon>
        <taxon>Sphingomonas</taxon>
    </lineage>
</organism>
<dbReference type="SUPFAM" id="SSF52266">
    <property type="entry name" value="SGNH hydrolase"/>
    <property type="match status" value="1"/>
</dbReference>
<keyword evidence="1" id="KW-0732">Signal</keyword>
<feature type="domain" description="SGNH hydrolase-type esterase" evidence="2">
    <location>
        <begin position="105"/>
        <end position="270"/>
    </location>
</feature>
<feature type="chain" id="PRO_5047024425" evidence="1">
    <location>
        <begin position="43"/>
        <end position="287"/>
    </location>
</feature>
<dbReference type="Pfam" id="PF13472">
    <property type="entry name" value="Lipase_GDSL_2"/>
    <property type="match status" value="1"/>
</dbReference>
<evidence type="ECO:0000259" key="2">
    <source>
        <dbReference type="Pfam" id="PF13472"/>
    </source>
</evidence>
<sequence>MSLPADIERRFVPNMSLKLSCIKTATAALISLHAVTALPALASETSYKSSPERRTAAERDWGPWLGPFRAKLVPVLMQDFGERYIYREANAALPPPHAGEQRVVFIGDSITDRWNLASSFPGKGYINRGIGSQVTSQMLLRFHQDVIALHPTVVVILAGINDVQGFLQQERPDQIEANWEAMADLADQHRIAVVFGALLPVNDYTEAARNVVKERNPAELRVLNAWLRAFCARRGYAFADYYAALVDKRGLMAARYTNDGVHPLDNGYARMTPIAAAAIAQALRKTQ</sequence>
<dbReference type="Proteomes" id="UP001367771">
    <property type="component" value="Unassembled WGS sequence"/>
</dbReference>
<reference evidence="3 4" key="1">
    <citation type="journal article" date="2013" name="Int. J. Syst. Evol. Microbiol.">
        <title>Sphingomonas kyungheensis sp. nov., a bacterium with ginsenoside-converting activity isolated from soil of a ginseng field.</title>
        <authorList>
            <person name="Son H.M."/>
            <person name="Yang J.E."/>
            <person name="Park Y."/>
            <person name="Han C.K."/>
            <person name="Kim S.G."/>
            <person name="Kook M."/>
            <person name="Yi T.H."/>
        </authorList>
    </citation>
    <scope>NUCLEOTIDE SEQUENCE [LARGE SCALE GENOMIC DNA]</scope>
    <source>
        <strain evidence="3 4">LMG 26582</strain>
    </source>
</reference>
<dbReference type="InterPro" id="IPR013830">
    <property type="entry name" value="SGNH_hydro"/>
</dbReference>
<name>A0ABU8H6T5_9SPHN</name>
<protein>
    <submittedName>
        <fullName evidence="3">GDSL-type esterase/lipase family protein</fullName>
    </submittedName>
</protein>
<comment type="caution">
    <text evidence="3">The sequence shown here is derived from an EMBL/GenBank/DDBJ whole genome shotgun (WGS) entry which is preliminary data.</text>
</comment>
<dbReference type="Gene3D" id="3.40.50.1110">
    <property type="entry name" value="SGNH hydrolase"/>
    <property type="match status" value="1"/>
</dbReference>
<dbReference type="PANTHER" id="PTHR30383:SF5">
    <property type="entry name" value="SGNH HYDROLASE-TYPE ESTERASE DOMAIN-CONTAINING PROTEIN"/>
    <property type="match status" value="1"/>
</dbReference>
<dbReference type="RefSeq" id="WP_336545958.1">
    <property type="nucleotide sequence ID" value="NZ_JBBBDM010000011.1"/>
</dbReference>
<gene>
    <name evidence="3" type="ORF">V8201_16235</name>
</gene>